<dbReference type="AlphaFoldDB" id="D4L9Z1"/>
<keyword evidence="1" id="KW-0812">Transmembrane</keyword>
<keyword evidence="1" id="KW-0472">Membrane</keyword>
<keyword evidence="1" id="KW-1133">Transmembrane helix</keyword>
<dbReference type="HOGENOM" id="CLU_1053294_0_0_9"/>
<reference evidence="2" key="2">
    <citation type="submission" date="2010-03" db="EMBL/GenBank/DDBJ databases">
        <authorList>
            <person name="Pajon A."/>
        </authorList>
    </citation>
    <scope>NUCLEOTIDE SEQUENCE</scope>
    <source>
        <strain evidence="2">Type strain: 18P13</strain>
    </source>
</reference>
<evidence type="ECO:0000313" key="2">
    <source>
        <dbReference type="EMBL" id="CBL16436.1"/>
    </source>
</evidence>
<gene>
    <name evidence="2" type="ordered locus">RUM_01820</name>
</gene>
<keyword evidence="3" id="KW-1185">Reference proteome</keyword>
<dbReference type="BioCyc" id="RCHA213810:RUM_RS00865-MONOMER"/>
<protein>
    <submittedName>
        <fullName evidence="2">Uncharacterized protein</fullName>
    </submittedName>
</protein>
<reference evidence="2" key="1">
    <citation type="submission" date="2010-03" db="EMBL/GenBank/DDBJ databases">
        <title>The genome sequence of Ruminococcus sp. 18P13.</title>
        <authorList>
            <consortium name="metaHIT consortium -- http://www.metahit.eu/"/>
            <person name="Pajon A."/>
            <person name="Turner K."/>
            <person name="Parkhill J."/>
            <person name="Bernalier A."/>
        </authorList>
    </citation>
    <scope>NUCLEOTIDE SEQUENCE [LARGE SCALE GENOMIC DNA]</scope>
    <source>
        <strain evidence="2">Type strain: 18P13</strain>
    </source>
</reference>
<accession>D4L9Z1</accession>
<dbReference type="KEGG" id="rch:RUM_01820"/>
<dbReference type="EMBL" id="FP929052">
    <property type="protein sequence ID" value="CBL16436.1"/>
    <property type="molecule type" value="Genomic_DNA"/>
</dbReference>
<evidence type="ECO:0000313" key="3">
    <source>
        <dbReference type="Proteomes" id="UP000007054"/>
    </source>
</evidence>
<sequence length="264" mass="30473">MKKIHCFKCYIAIISVILCWALWGCSTYNSSETEYVSEIATSDRSVLTERQKHILAEESLPTDLDELTASQKRGIMNIENAFLYLDEKYPGIEFDYVSHYPAGLMGQEKTDFIPKGYDKEDSRNLITVEKDRKGIFDDRNGYMLVAVRETMEKVITEYVESYFGEGNVKVYIHPYLAEMEYGDEINENTVKDKVKSTAVLFASDELCTETQLDAFSDNYKNDGHDFECEFRATIIRKSDFEGLTFNNCGDMYDSDHIIYDIDIE</sequence>
<evidence type="ECO:0000256" key="1">
    <source>
        <dbReference type="SAM" id="Phobius"/>
    </source>
</evidence>
<dbReference type="GeneID" id="83155027"/>
<proteinExistence type="predicted"/>
<name>D4L9Z1_RUMC1</name>
<feature type="transmembrane region" description="Helical" evidence="1">
    <location>
        <begin position="7"/>
        <end position="23"/>
    </location>
</feature>
<dbReference type="Proteomes" id="UP000007054">
    <property type="component" value="Chromosome"/>
</dbReference>
<dbReference type="RefSeq" id="WP_015557343.1">
    <property type="nucleotide sequence ID" value="NC_021039.1"/>
</dbReference>
<dbReference type="STRING" id="213810.RUM_01820"/>
<organism evidence="2 3">
    <name type="scientific">Ruminococcus champanellensis (strain DSM 18848 / JCM 17042 / KCTC 15320 / 18P13)</name>
    <dbReference type="NCBI Taxonomy" id="213810"/>
    <lineage>
        <taxon>Bacteria</taxon>
        <taxon>Bacillati</taxon>
        <taxon>Bacillota</taxon>
        <taxon>Clostridia</taxon>
        <taxon>Eubacteriales</taxon>
        <taxon>Oscillospiraceae</taxon>
        <taxon>Ruminococcus</taxon>
    </lineage>
</organism>